<reference evidence="5" key="1">
    <citation type="submission" date="2020-07" db="EMBL/GenBank/DDBJ databases">
        <title>Huge and variable diversity of episymbiotic CPR bacteria and DPANN archaea in groundwater ecosystems.</title>
        <authorList>
            <person name="He C.Y."/>
            <person name="Keren R."/>
            <person name="Whittaker M."/>
            <person name="Farag I.F."/>
            <person name="Doudna J."/>
            <person name="Cate J.H.D."/>
            <person name="Banfield J.F."/>
        </authorList>
    </citation>
    <scope>NUCLEOTIDE SEQUENCE</scope>
    <source>
        <strain evidence="5">NC_groundwater_717_Ag_S-0.2um_59_8</strain>
    </source>
</reference>
<evidence type="ECO:0000256" key="2">
    <source>
        <dbReference type="ARBA" id="ARBA00010742"/>
    </source>
</evidence>
<evidence type="ECO:0000256" key="1">
    <source>
        <dbReference type="ARBA" id="ARBA00004418"/>
    </source>
</evidence>
<comment type="caution">
    <text evidence="5">The sequence shown here is derived from an EMBL/GenBank/DDBJ whole genome shotgun (WGS) entry which is preliminary data.</text>
</comment>
<evidence type="ECO:0000256" key="3">
    <source>
        <dbReference type="ARBA" id="ARBA00022729"/>
    </source>
</evidence>
<dbReference type="PANTHER" id="PTHR30024">
    <property type="entry name" value="ALIPHATIC SULFONATES-BINDING PROTEIN-RELATED"/>
    <property type="match status" value="1"/>
</dbReference>
<evidence type="ECO:0000259" key="4">
    <source>
        <dbReference type="Pfam" id="PF09084"/>
    </source>
</evidence>
<dbReference type="PANTHER" id="PTHR30024:SF47">
    <property type="entry name" value="TAURINE-BINDING PERIPLASMIC PROTEIN"/>
    <property type="match status" value="1"/>
</dbReference>
<dbReference type="GO" id="GO:0042597">
    <property type="term" value="C:periplasmic space"/>
    <property type="evidence" value="ECO:0007669"/>
    <property type="project" value="UniProtKB-SubCell"/>
</dbReference>
<name>A0A932GMF5_UNCTE</name>
<proteinExistence type="inferred from homology"/>
<comment type="subcellular location">
    <subcellularLocation>
        <location evidence="1">Periplasm</location>
    </subcellularLocation>
</comment>
<feature type="domain" description="SsuA/THI5-like" evidence="4">
    <location>
        <begin position="56"/>
        <end position="256"/>
    </location>
</feature>
<dbReference type="SUPFAM" id="SSF53850">
    <property type="entry name" value="Periplasmic binding protein-like II"/>
    <property type="match status" value="1"/>
</dbReference>
<dbReference type="InterPro" id="IPR015168">
    <property type="entry name" value="SsuA/THI5"/>
</dbReference>
<dbReference type="Pfam" id="PF09084">
    <property type="entry name" value="NMT1"/>
    <property type="match status" value="1"/>
</dbReference>
<dbReference type="GO" id="GO:0042918">
    <property type="term" value="P:alkanesulfonate transmembrane transport"/>
    <property type="evidence" value="ECO:0007669"/>
    <property type="project" value="TreeGrafter"/>
</dbReference>
<gene>
    <name evidence="5" type="ORF">HYY65_00390</name>
</gene>
<evidence type="ECO:0000313" key="6">
    <source>
        <dbReference type="Proteomes" id="UP000741360"/>
    </source>
</evidence>
<dbReference type="Gene3D" id="3.40.190.10">
    <property type="entry name" value="Periplasmic binding protein-like II"/>
    <property type="match status" value="2"/>
</dbReference>
<accession>A0A932GMF5</accession>
<evidence type="ECO:0000313" key="5">
    <source>
        <dbReference type="EMBL" id="MBI3013535.1"/>
    </source>
</evidence>
<comment type="similarity">
    <text evidence="2">Belongs to the bacterial solute-binding protein SsuA/TauA family.</text>
</comment>
<organism evidence="5 6">
    <name type="scientific">Tectimicrobiota bacterium</name>
    <dbReference type="NCBI Taxonomy" id="2528274"/>
    <lineage>
        <taxon>Bacteria</taxon>
        <taxon>Pseudomonadati</taxon>
        <taxon>Nitrospinota/Tectimicrobiota group</taxon>
        <taxon>Candidatus Tectimicrobiota</taxon>
    </lineage>
</organism>
<protein>
    <submittedName>
        <fullName evidence="5">ABC transporter substrate-binding protein</fullName>
    </submittedName>
</protein>
<dbReference type="AlphaFoldDB" id="A0A932GMF5"/>
<dbReference type="EMBL" id="JACPSX010000006">
    <property type="protein sequence ID" value="MBI3013535.1"/>
    <property type="molecule type" value="Genomic_DNA"/>
</dbReference>
<dbReference type="Proteomes" id="UP000741360">
    <property type="component" value="Unassembled WGS sequence"/>
</dbReference>
<sequence>MTLADSTCRVRREDLFLFILVIMLIHFITLAATPASAQTLQKIKIGIPAVNVLTKPFFIGQDLGFFRQEGLDAEFPFVRPELGAAGLVKGEIDYFASGDTTLRAAAGGLPVKLIFAMADHGDLALVVRSDIQKGTDLKGKKIAVASPRTLPSVAMMESARRYGLDPLKDIFLVSVGDLLPRYQALQAGAVDGMVVDTALAIMARNKGYKILDPMWQWMDLVQIGLGVNDRVLKQNPDFVYRTLKASLRSLVHVRTHSAEMIKAIQSVREVNDEEAKFVYDIIVQNMTANGIPSNRSVQVSLDAIKADNPDKKIPTIDEVVDFGLLRRAQRELGIKAP</sequence>
<keyword evidence="3" id="KW-0732">Signal</keyword>